<evidence type="ECO:0000256" key="8">
    <source>
        <dbReference type="ARBA" id="ARBA00035672"/>
    </source>
</evidence>
<keyword evidence="2" id="KW-0547">Nucleotide-binding</keyword>
<feature type="region of interest" description="Disordered" evidence="9">
    <location>
        <begin position="448"/>
        <end position="488"/>
    </location>
</feature>
<dbReference type="Pfam" id="PF02881">
    <property type="entry name" value="SRP54_N"/>
    <property type="match status" value="1"/>
</dbReference>
<dbReference type="InterPro" id="IPR042101">
    <property type="entry name" value="SRP54_N_sf"/>
</dbReference>
<dbReference type="InterPro" id="IPR036891">
    <property type="entry name" value="Signal_recog_part_SRP54_M_sf"/>
</dbReference>
<dbReference type="PROSITE" id="PS00300">
    <property type="entry name" value="SRP54"/>
    <property type="match status" value="1"/>
</dbReference>
<evidence type="ECO:0000256" key="5">
    <source>
        <dbReference type="ARBA" id="ARBA00023134"/>
    </source>
</evidence>
<dbReference type="Pfam" id="PF00448">
    <property type="entry name" value="SRP54"/>
    <property type="match status" value="1"/>
</dbReference>
<dbReference type="GO" id="GO:0008312">
    <property type="term" value="F:7S RNA binding"/>
    <property type="evidence" value="ECO:0007669"/>
    <property type="project" value="InterPro"/>
</dbReference>
<keyword evidence="4" id="KW-0694">RNA-binding</keyword>
<evidence type="ECO:0000256" key="1">
    <source>
        <dbReference type="ARBA" id="ARBA00005450"/>
    </source>
</evidence>
<keyword evidence="6" id="KW-0733">Signal recognition particle</keyword>
<evidence type="ECO:0000313" key="11">
    <source>
        <dbReference type="EMBL" id="CAB4871273.1"/>
    </source>
</evidence>
<dbReference type="SUPFAM" id="SSF47446">
    <property type="entry name" value="Signal peptide-binding domain"/>
    <property type="match status" value="1"/>
</dbReference>
<dbReference type="GO" id="GO:0005786">
    <property type="term" value="C:signal recognition particle, endoplasmic reticulum targeting"/>
    <property type="evidence" value="ECO:0007669"/>
    <property type="project" value="UniProtKB-KW"/>
</dbReference>
<dbReference type="GO" id="GO:0005525">
    <property type="term" value="F:GTP binding"/>
    <property type="evidence" value="ECO:0007669"/>
    <property type="project" value="UniProtKB-KW"/>
</dbReference>
<evidence type="ECO:0000256" key="2">
    <source>
        <dbReference type="ARBA" id="ARBA00022741"/>
    </source>
</evidence>
<dbReference type="InterPro" id="IPR027417">
    <property type="entry name" value="P-loop_NTPase"/>
</dbReference>
<name>A0A6J7DV45_9ZZZZ</name>
<dbReference type="SMART" id="SM00963">
    <property type="entry name" value="SRP54_N"/>
    <property type="match status" value="1"/>
</dbReference>
<dbReference type="InterPro" id="IPR003593">
    <property type="entry name" value="AAA+_ATPase"/>
</dbReference>
<dbReference type="EMBL" id="CAFBLN010000029">
    <property type="protein sequence ID" value="CAB4871273.1"/>
    <property type="molecule type" value="Genomic_DNA"/>
</dbReference>
<dbReference type="SUPFAM" id="SSF52540">
    <property type="entry name" value="P-loop containing nucleoside triphosphate hydrolases"/>
    <property type="match status" value="1"/>
</dbReference>
<reference evidence="11" key="1">
    <citation type="submission" date="2020-05" db="EMBL/GenBank/DDBJ databases">
        <authorList>
            <person name="Chiriac C."/>
            <person name="Salcher M."/>
            <person name="Ghai R."/>
            <person name="Kavagutti S V."/>
        </authorList>
    </citation>
    <scope>NUCLEOTIDE SEQUENCE</scope>
</reference>
<dbReference type="InterPro" id="IPR004780">
    <property type="entry name" value="SRP"/>
</dbReference>
<keyword evidence="3" id="KW-0378">Hydrolase</keyword>
<dbReference type="NCBIfam" id="TIGR00959">
    <property type="entry name" value="ffh"/>
    <property type="match status" value="1"/>
</dbReference>
<dbReference type="CDD" id="cd18539">
    <property type="entry name" value="SRP_G"/>
    <property type="match status" value="1"/>
</dbReference>
<evidence type="ECO:0000256" key="4">
    <source>
        <dbReference type="ARBA" id="ARBA00022884"/>
    </source>
</evidence>
<dbReference type="Gene3D" id="1.20.120.140">
    <property type="entry name" value="Signal recognition particle SRP54, nucleotide-binding domain"/>
    <property type="match status" value="1"/>
</dbReference>
<evidence type="ECO:0000256" key="3">
    <source>
        <dbReference type="ARBA" id="ARBA00022801"/>
    </source>
</evidence>
<dbReference type="EC" id="3.6.5.4" evidence="8"/>
<accession>A0A6J7DV45</accession>
<evidence type="ECO:0000256" key="6">
    <source>
        <dbReference type="ARBA" id="ARBA00023135"/>
    </source>
</evidence>
<dbReference type="GO" id="GO:0003924">
    <property type="term" value="F:GTPase activity"/>
    <property type="evidence" value="ECO:0007669"/>
    <property type="project" value="InterPro"/>
</dbReference>
<keyword evidence="7" id="KW-0687">Ribonucleoprotein</keyword>
<evidence type="ECO:0000259" key="10">
    <source>
        <dbReference type="PROSITE" id="PS00300"/>
    </source>
</evidence>
<dbReference type="InterPro" id="IPR022941">
    <property type="entry name" value="SRP54"/>
</dbReference>
<proteinExistence type="inferred from homology"/>
<sequence length="488" mass="51886">MFDALSDRLERIGQNLRSKGRLSPADLDAALGEVRTALLEADVELSVVRAFIEAVKTRLDGVALSQSLSPGQQVIKAVHEQLIEVLGGTSLKVTYATHPPTVILLAGLQGAGKTTTAAKLARWFKQQGRQPYLIAADLQRPAAVEQLRVLGSQIGVDVFSALTDPVSVARDGLAEATRIGRDVVIIDTAGRLSIDEALMAEVKAVSGATNPHYTFLVIDAMTGQDAVQTARAFHDTLELSGLIVTKLDYDARGGAVLSARGVVGRPVVFASDGEKLENFDLFHPDRMASRILGMGDIMTLIEEAERTMDQDVVADAAGRMMSGQFTLDDFLSQLNQVRKMGSLGGLMKMMPGMSKDIRKAADNIDDRDLNRVEAIIKSMTKAERTNPTIIDGSRRTRIAKGSGTNVAAVNQLLNQFKEMQKMMKQMAGGGGLPGPLAKLAPMAARAQAGGQLPSGLGGLGGPAPFTSPAKGGSKKKKKGGRVTPPKNR</sequence>
<dbReference type="SMART" id="SM00382">
    <property type="entry name" value="AAA"/>
    <property type="match status" value="1"/>
</dbReference>
<organism evidence="11">
    <name type="scientific">freshwater metagenome</name>
    <dbReference type="NCBI Taxonomy" id="449393"/>
    <lineage>
        <taxon>unclassified sequences</taxon>
        <taxon>metagenomes</taxon>
        <taxon>ecological metagenomes</taxon>
    </lineage>
</organism>
<dbReference type="PANTHER" id="PTHR11564:SF5">
    <property type="entry name" value="SIGNAL RECOGNITION PARTICLE SUBUNIT SRP54"/>
    <property type="match status" value="1"/>
</dbReference>
<dbReference type="SMART" id="SM00962">
    <property type="entry name" value="SRP54"/>
    <property type="match status" value="1"/>
</dbReference>
<dbReference type="HAMAP" id="MF_00306">
    <property type="entry name" value="SRP54"/>
    <property type="match status" value="1"/>
</dbReference>
<protein>
    <recommendedName>
        <fullName evidence="8">signal-recognition-particle GTPase</fullName>
        <ecNumber evidence="8">3.6.5.4</ecNumber>
    </recommendedName>
</protein>
<evidence type="ECO:0000256" key="7">
    <source>
        <dbReference type="ARBA" id="ARBA00023274"/>
    </source>
</evidence>
<feature type="domain" description="SRP54-type proteins GTP-binding" evidence="10">
    <location>
        <begin position="266"/>
        <end position="279"/>
    </location>
</feature>
<dbReference type="GO" id="GO:0006614">
    <property type="term" value="P:SRP-dependent cotranslational protein targeting to membrane"/>
    <property type="evidence" value="ECO:0007669"/>
    <property type="project" value="InterPro"/>
</dbReference>
<gene>
    <name evidence="11" type="ORF">UFOPK3381_00820</name>
</gene>
<dbReference type="Gene3D" id="3.40.50.300">
    <property type="entry name" value="P-loop containing nucleotide triphosphate hydrolases"/>
    <property type="match status" value="1"/>
</dbReference>
<evidence type="ECO:0000256" key="9">
    <source>
        <dbReference type="SAM" id="MobiDB-lite"/>
    </source>
</evidence>
<dbReference type="InterPro" id="IPR013822">
    <property type="entry name" value="Signal_recog_particl_SRP54_hlx"/>
</dbReference>
<dbReference type="Pfam" id="PF02978">
    <property type="entry name" value="SRP_SPB"/>
    <property type="match status" value="1"/>
</dbReference>
<dbReference type="AlphaFoldDB" id="A0A6J7DV45"/>
<dbReference type="InterPro" id="IPR004125">
    <property type="entry name" value="Signal_recog_particle_SRP54_M"/>
</dbReference>
<dbReference type="InterPro" id="IPR000897">
    <property type="entry name" value="SRP54_GTPase_dom"/>
</dbReference>
<dbReference type="PANTHER" id="PTHR11564">
    <property type="entry name" value="SIGNAL RECOGNITION PARTICLE 54K PROTEIN SRP54"/>
    <property type="match status" value="1"/>
</dbReference>
<comment type="similarity">
    <text evidence="1">Belongs to the GTP-binding SRP family. SRP54 subfamily.</text>
</comment>
<keyword evidence="5" id="KW-0342">GTP-binding</keyword>
<dbReference type="Gene3D" id="1.10.260.30">
    <property type="entry name" value="Signal recognition particle, SRP54 subunit, M-domain"/>
    <property type="match status" value="1"/>
</dbReference>